<evidence type="ECO:0000256" key="1">
    <source>
        <dbReference type="ARBA" id="ARBA00010164"/>
    </source>
</evidence>
<dbReference type="InterPro" id="IPR012893">
    <property type="entry name" value="HipA-like_C"/>
</dbReference>
<sequence>MPDSTPVWAWLPGATEPVRAAALSSDGRRYRFQYDPAYLAQAVGTPALDPVELRLKPAVLTTQELPGVLLDAKPAGYGQDRLNAQLHDRYQRDLTELELLEAGPADGVSAIEVCHDIDRKLRWSPPSIEGLQHELERLEEGAPGSRAMRRANGDAATSAGGERPKATFAHQGRLWLVKMQDRGDRQGMPAMEYAAMTLAAQADIDAAPVRLQTVGPHQALMVERFDRAGNPGTPQRSLFASAHTVLQLPPAAVRGHALRSYPILADRMRIWGRNADPSMLMRQLQQLWKRMAFNALVGNVDDHPRNHGLLFVDGAWQLAPAFDITPIWRPPQEHGASHMPVLAMATGADGSAGVEPQRLIAASGHFGMAAEEAAQYLLETSEMIVDRWEATLRQALAPLADRRPPAYADAVVNDTRAAFALSYSIVDSPALLAQAVQALHAPRQSGRRRLRR</sequence>
<comment type="similarity">
    <text evidence="1">Belongs to the HipA Ser/Thr kinase family.</text>
</comment>
<feature type="domain" description="HipA N-terminal subdomain 1" evidence="6">
    <location>
        <begin position="19"/>
        <end position="113"/>
    </location>
</feature>
<dbReference type="EMBL" id="CP106882">
    <property type="protein sequence ID" value="UYG53612.1"/>
    <property type="molecule type" value="Genomic_DNA"/>
</dbReference>
<dbReference type="RefSeq" id="WP_231044841.1">
    <property type="nucleotide sequence ID" value="NZ_CP106882.1"/>
</dbReference>
<reference evidence="7" key="1">
    <citation type="submission" date="2022-09" db="EMBL/GenBank/DDBJ databases">
        <title>The complete genome of Acidovorax sp. 5MLIR.</title>
        <authorList>
            <person name="Liu L."/>
            <person name="Yue J."/>
            <person name="Yang F."/>
            <person name="Yuan J."/>
            <person name="Li L."/>
        </authorList>
    </citation>
    <scope>NUCLEOTIDE SEQUENCE</scope>
    <source>
        <strain evidence="7">5MLIR</strain>
        <plasmid evidence="7">unnamed1</plasmid>
    </source>
</reference>
<dbReference type="InterPro" id="IPR052028">
    <property type="entry name" value="HipA_Ser/Thr_kinase"/>
</dbReference>
<name>A0ABY6GGI0_9BURK</name>
<evidence type="ECO:0000313" key="7">
    <source>
        <dbReference type="EMBL" id="UYG53612.1"/>
    </source>
</evidence>
<keyword evidence="3" id="KW-0418">Kinase</keyword>
<keyword evidence="9" id="KW-1185">Reference proteome</keyword>
<accession>A0ABY6GGI0</accession>
<proteinExistence type="inferred from homology"/>
<dbReference type="Gene3D" id="1.10.1070.20">
    <property type="match status" value="1"/>
</dbReference>
<evidence type="ECO:0000313" key="9">
    <source>
        <dbReference type="Proteomes" id="UP001162800"/>
    </source>
</evidence>
<feature type="domain" description="HipA-like C-terminal" evidence="5">
    <location>
        <begin position="157"/>
        <end position="388"/>
    </location>
</feature>
<evidence type="ECO:0000256" key="2">
    <source>
        <dbReference type="ARBA" id="ARBA00022679"/>
    </source>
</evidence>
<feature type="region of interest" description="Disordered" evidence="4">
    <location>
        <begin position="139"/>
        <end position="163"/>
    </location>
</feature>
<dbReference type="EMBL" id="CP106882">
    <property type="protein sequence ID" value="UYG53659.1"/>
    <property type="molecule type" value="Genomic_DNA"/>
</dbReference>
<keyword evidence="2" id="KW-0808">Transferase</keyword>
<keyword evidence="7" id="KW-0614">Plasmid</keyword>
<evidence type="ECO:0000259" key="6">
    <source>
        <dbReference type="Pfam" id="PF13657"/>
    </source>
</evidence>
<evidence type="ECO:0000256" key="4">
    <source>
        <dbReference type="SAM" id="MobiDB-lite"/>
    </source>
</evidence>
<dbReference type="InterPro" id="IPR017508">
    <property type="entry name" value="HipA_N1"/>
</dbReference>
<evidence type="ECO:0000259" key="5">
    <source>
        <dbReference type="Pfam" id="PF07804"/>
    </source>
</evidence>
<organism evidence="7 9">
    <name type="scientific">Comamonas endophytica</name>
    <dbReference type="NCBI Taxonomy" id="2949090"/>
    <lineage>
        <taxon>Bacteria</taxon>
        <taxon>Pseudomonadati</taxon>
        <taxon>Pseudomonadota</taxon>
        <taxon>Betaproteobacteria</taxon>
        <taxon>Burkholderiales</taxon>
        <taxon>Comamonadaceae</taxon>
        <taxon>Comamonas</taxon>
    </lineage>
</organism>
<evidence type="ECO:0000313" key="8">
    <source>
        <dbReference type="EMBL" id="UYG53659.1"/>
    </source>
</evidence>
<dbReference type="PANTHER" id="PTHR37419">
    <property type="entry name" value="SERINE/THREONINE-PROTEIN KINASE TOXIN HIPA"/>
    <property type="match status" value="1"/>
</dbReference>
<geneLocation type="plasmid" evidence="7 9">
    <name>unnamed1</name>
</geneLocation>
<protein>
    <submittedName>
        <fullName evidence="7">Type II toxin-antitoxin system HipA family toxin</fullName>
    </submittedName>
</protein>
<dbReference type="Proteomes" id="UP001162800">
    <property type="component" value="Plasmid unnamed1"/>
</dbReference>
<dbReference type="Pfam" id="PF13657">
    <property type="entry name" value="Couple_hipA"/>
    <property type="match status" value="1"/>
</dbReference>
<gene>
    <name evidence="8" type="ORF">M9799_17110</name>
    <name evidence="7" type="ORF">M9799_19845</name>
</gene>
<evidence type="ECO:0000256" key="3">
    <source>
        <dbReference type="ARBA" id="ARBA00022777"/>
    </source>
</evidence>
<dbReference type="PANTHER" id="PTHR37419:SF8">
    <property type="entry name" value="TOXIN YJJJ"/>
    <property type="match status" value="1"/>
</dbReference>
<dbReference type="Pfam" id="PF07804">
    <property type="entry name" value="HipA_C"/>
    <property type="match status" value="1"/>
</dbReference>